<name>A0A6B2KXI3_9EUKA</name>
<dbReference type="Gene3D" id="3.30.54.20">
    <property type="match status" value="1"/>
</dbReference>
<dbReference type="InterPro" id="IPR002318">
    <property type="entry name" value="Ala-tRNA-lgiase_IIc"/>
</dbReference>
<protein>
    <recommendedName>
        <fullName evidence="3">Alanine--tRNA ligase</fullName>
        <ecNumber evidence="2">6.1.1.7</ecNumber>
    </recommendedName>
</protein>
<evidence type="ECO:0000259" key="12">
    <source>
        <dbReference type="PROSITE" id="PS50860"/>
    </source>
</evidence>
<keyword evidence="11" id="KW-0479">Metal-binding</keyword>
<sequence length="847" mass="94918">MVPSNDPTLLFTNAGMVQFKDYFLGLAKPPFSKAVSSQKCLRVGGKHNDLDNVGHTARHQTFFEMLGNFSFGGYGKREAIQYAWNYLTKVIELPESRLAVSVLDGDEEAIDIWRKDINIPSHKIFKKGQEDNFWSMGGNDGPCGPCTEIFWDHEKEVDGDRYLEIWNLVFMQYHQTLVSEGKIELRPLPFICIDTGMGLERIASVVQGQPTNFDIDSMMPLRNAVRAEIDRARKNQLFVAKEADWIEIVTRVVADHARATALLISEGVMPDQTGRGYILRKLVRRAALYAYQAGIRGPILEKIYPALLVGLGATYPELIERSSHICSVLTLEETSFLNVFDKALKKFNEYVKLDYVSPEVFTETPAGKMLNASFVHTLYDTYGLPVDITSTLATERGLSIDFDGFQNLRKQQKINQKKWSGSGDSQIPPPILQWQNDPLQPKFTGYSSLNEMSKILKEHYDPKSSLLYLAVDPCPFYAESGGQVGDKGSISFKVGAQEITLPVEDTFRPYPNGIAIKLTIDDPTLRPYLSEGAQIHCRVDPAFREEVKQAHTATHLLHSALREVLGSHVVQSGSKVLPGLLRFDFSHPTPLTDDLIQKVEDWVNNVINNAQPVAVQEMSYQNAITSKAMGLFSERYPDEVRVVDVKDFSREICGGTHVQSTDSIIIFKIISESSVSLGKRRIEAVVGKRALQYLLDSNRNLQKVARKLNTNFDDLFSRLDYILKDRVDLKTQVNALRNQVTETAPASEKVLWSGQFENVNVIIYQMEHQDKNLLRKQLNTLQQKCPEAVVVLINKQEVLAIAKKDGIHCGRTIGALLAKLGGKGGGSATYAEGTLPKNTPWDLLTTQ</sequence>
<comment type="domain">
    <text evidence="11">Consists of three domains; the N-terminal catalytic domain, the editing domain and the C-terminal C-Ala domain. The editing domain removes incorrectly charged amino acids, while the C-Ala domain, along with tRNA(Ala), serves as a bridge to cooperatively bring together the editing and aminoacylation centers thus stimulating deacylation of misacylated tRNAs.</text>
</comment>
<feature type="binding site" evidence="11">
    <location>
        <position position="653"/>
    </location>
    <ligand>
        <name>Zn(2+)</name>
        <dbReference type="ChEBI" id="CHEBI:29105"/>
    </ligand>
</feature>
<comment type="cofactor">
    <cofactor evidence="11">
        <name>Zn(2+)</name>
        <dbReference type="ChEBI" id="CHEBI:29105"/>
    </cofactor>
    <text evidence="11">Binds 1 zinc ion per subunit.</text>
</comment>
<reference evidence="13" key="1">
    <citation type="journal article" date="2020" name="J. Eukaryot. Microbiol.">
        <title>De novo Sequencing, Assembly and Annotation of the Transcriptome for the Free-Living Testate Amoeba Arcella intermedia.</title>
        <authorList>
            <person name="Ribeiro G.M."/>
            <person name="Porfirio-Sousa A.L."/>
            <person name="Maurer-Alcala X.X."/>
            <person name="Katz L.A."/>
            <person name="Lahr D.J.G."/>
        </authorList>
    </citation>
    <scope>NUCLEOTIDE SEQUENCE</scope>
</reference>
<dbReference type="InterPro" id="IPR012947">
    <property type="entry name" value="tRNA_SAD"/>
</dbReference>
<evidence type="ECO:0000256" key="3">
    <source>
        <dbReference type="ARBA" id="ARBA00017959"/>
    </source>
</evidence>
<dbReference type="InterPro" id="IPR023033">
    <property type="entry name" value="Ala_tRNA_ligase_euk/bac"/>
</dbReference>
<evidence type="ECO:0000256" key="7">
    <source>
        <dbReference type="ARBA" id="ARBA00022840"/>
    </source>
</evidence>
<proteinExistence type="inferred from homology"/>
<comment type="catalytic activity">
    <reaction evidence="11">
        <text>tRNA(Ala) + L-alanine + ATP = L-alanyl-tRNA(Ala) + AMP + diphosphate</text>
        <dbReference type="Rhea" id="RHEA:12540"/>
        <dbReference type="Rhea" id="RHEA-COMP:9657"/>
        <dbReference type="Rhea" id="RHEA-COMP:9923"/>
        <dbReference type="ChEBI" id="CHEBI:30616"/>
        <dbReference type="ChEBI" id="CHEBI:33019"/>
        <dbReference type="ChEBI" id="CHEBI:57972"/>
        <dbReference type="ChEBI" id="CHEBI:78442"/>
        <dbReference type="ChEBI" id="CHEBI:78497"/>
        <dbReference type="ChEBI" id="CHEBI:456215"/>
        <dbReference type="EC" id="6.1.1.7"/>
    </reaction>
</comment>
<dbReference type="GO" id="GO:0005739">
    <property type="term" value="C:mitochondrion"/>
    <property type="evidence" value="ECO:0007669"/>
    <property type="project" value="TreeGrafter"/>
</dbReference>
<accession>A0A6B2KXI3</accession>
<evidence type="ECO:0000256" key="8">
    <source>
        <dbReference type="ARBA" id="ARBA00022884"/>
    </source>
</evidence>
<dbReference type="Pfam" id="PF07973">
    <property type="entry name" value="tRNA_SAD"/>
    <property type="match status" value="1"/>
</dbReference>
<dbReference type="GO" id="GO:0005524">
    <property type="term" value="F:ATP binding"/>
    <property type="evidence" value="ECO:0007669"/>
    <property type="project" value="UniProtKB-UniRule"/>
</dbReference>
<comment type="function">
    <text evidence="11">Catalyzes the attachment of alanine to tRNA(Ala) in a two-step reaction: alanine is first activated by ATP to form Ala-AMP and then transferred to the acceptor end of tRNA(Ala). Also edits incorrectly charged tRNA(Ala) via its editing domain.</text>
</comment>
<dbReference type="SUPFAM" id="SSF50447">
    <property type="entry name" value="Translation proteins"/>
    <property type="match status" value="1"/>
</dbReference>
<dbReference type="Gene3D" id="2.40.30.130">
    <property type="match status" value="1"/>
</dbReference>
<keyword evidence="5 11" id="KW-0436">Ligase</keyword>
<dbReference type="InterPro" id="IPR018165">
    <property type="entry name" value="Ala-tRNA-synth_IIc_core"/>
</dbReference>
<evidence type="ECO:0000256" key="10">
    <source>
        <dbReference type="ARBA" id="ARBA00023146"/>
    </source>
</evidence>
<dbReference type="InterPro" id="IPR018163">
    <property type="entry name" value="Thr/Ala-tRNA-synth_IIc_edit"/>
</dbReference>
<dbReference type="InterPro" id="IPR045864">
    <property type="entry name" value="aa-tRNA-synth_II/BPL/LPL"/>
</dbReference>
<dbReference type="Gene3D" id="3.30.930.10">
    <property type="entry name" value="Bira Bifunctional Protein, Domain 2"/>
    <property type="match status" value="1"/>
</dbReference>
<evidence type="ECO:0000256" key="4">
    <source>
        <dbReference type="ARBA" id="ARBA00022555"/>
    </source>
</evidence>
<evidence type="ECO:0000256" key="6">
    <source>
        <dbReference type="ARBA" id="ARBA00022741"/>
    </source>
</evidence>
<keyword evidence="11" id="KW-0862">Zinc</keyword>
<dbReference type="InterPro" id="IPR009000">
    <property type="entry name" value="Transl_B-barrel_sf"/>
</dbReference>
<dbReference type="FunFam" id="3.30.980.10:FF:000004">
    <property type="entry name" value="Alanine--tRNA ligase, cytoplasmic"/>
    <property type="match status" value="1"/>
</dbReference>
<dbReference type="Pfam" id="PF01411">
    <property type="entry name" value="tRNA-synt_2c"/>
    <property type="match status" value="1"/>
</dbReference>
<comment type="subunit">
    <text evidence="11">Monomer.</text>
</comment>
<keyword evidence="10 11" id="KW-0030">Aminoacyl-tRNA synthetase</keyword>
<dbReference type="GO" id="GO:0008270">
    <property type="term" value="F:zinc ion binding"/>
    <property type="evidence" value="ECO:0007669"/>
    <property type="project" value="UniProtKB-UniRule"/>
</dbReference>
<evidence type="ECO:0000256" key="11">
    <source>
        <dbReference type="HAMAP-Rule" id="MF_03133"/>
    </source>
</evidence>
<keyword evidence="9 11" id="KW-0648">Protein biosynthesis</keyword>
<dbReference type="PANTHER" id="PTHR11777">
    <property type="entry name" value="ALANYL-TRNA SYNTHETASE"/>
    <property type="match status" value="1"/>
</dbReference>
<dbReference type="NCBIfam" id="TIGR00344">
    <property type="entry name" value="alaS"/>
    <property type="match status" value="1"/>
</dbReference>
<feature type="binding site" evidence="11">
    <location>
        <position position="551"/>
    </location>
    <ligand>
        <name>Zn(2+)</name>
        <dbReference type="ChEBI" id="CHEBI:29105"/>
    </ligand>
</feature>
<dbReference type="AlphaFoldDB" id="A0A6B2KXI3"/>
<dbReference type="Pfam" id="PF02272">
    <property type="entry name" value="DHHA1"/>
    <property type="match status" value="1"/>
</dbReference>
<dbReference type="InterPro" id="IPR018162">
    <property type="entry name" value="Ala-tRNA-ligase_IIc_anticod-bd"/>
</dbReference>
<dbReference type="Gene3D" id="3.10.310.40">
    <property type="match status" value="1"/>
</dbReference>
<feature type="binding site" evidence="11">
    <location>
        <position position="657"/>
    </location>
    <ligand>
        <name>Zn(2+)</name>
        <dbReference type="ChEBI" id="CHEBI:29105"/>
    </ligand>
</feature>
<dbReference type="SUPFAM" id="SSF55186">
    <property type="entry name" value="ThrRS/AlaRS common domain"/>
    <property type="match status" value="1"/>
</dbReference>
<keyword evidence="4 11" id="KW-0820">tRNA-binding</keyword>
<comment type="similarity">
    <text evidence="1">Belongs to the class-II aminoacyl-tRNA synthetase family. Alax-L subfamily.</text>
</comment>
<dbReference type="EC" id="6.1.1.7" evidence="2"/>
<organism evidence="13">
    <name type="scientific">Arcella intermedia</name>
    <dbReference type="NCBI Taxonomy" id="1963864"/>
    <lineage>
        <taxon>Eukaryota</taxon>
        <taxon>Amoebozoa</taxon>
        <taxon>Tubulinea</taxon>
        <taxon>Elardia</taxon>
        <taxon>Arcellinida</taxon>
        <taxon>Sphaerothecina</taxon>
        <taxon>Arcellidae</taxon>
        <taxon>Arcella</taxon>
    </lineage>
</organism>
<dbReference type="PROSITE" id="PS50860">
    <property type="entry name" value="AA_TRNA_LIGASE_II_ALA"/>
    <property type="match status" value="1"/>
</dbReference>
<evidence type="ECO:0000313" key="13">
    <source>
        <dbReference type="EMBL" id="NDV29449.1"/>
    </source>
</evidence>
<dbReference type="HAMAP" id="MF_00036_B">
    <property type="entry name" value="Ala_tRNA_synth_B"/>
    <property type="match status" value="1"/>
</dbReference>
<dbReference type="PRINTS" id="PR00980">
    <property type="entry name" value="TRNASYNTHALA"/>
</dbReference>
<dbReference type="SMART" id="SM00863">
    <property type="entry name" value="tRNA_SAD"/>
    <property type="match status" value="1"/>
</dbReference>
<dbReference type="InterPro" id="IPR050058">
    <property type="entry name" value="Ala-tRNA_ligase"/>
</dbReference>
<dbReference type="Gene3D" id="3.30.980.10">
    <property type="entry name" value="Threonyl-trna Synthetase, Chain A, domain 2"/>
    <property type="match status" value="1"/>
</dbReference>
<dbReference type="GO" id="GO:0002161">
    <property type="term" value="F:aminoacyl-tRNA deacylase activity"/>
    <property type="evidence" value="ECO:0007669"/>
    <property type="project" value="TreeGrafter"/>
</dbReference>
<dbReference type="InterPro" id="IPR003156">
    <property type="entry name" value="DHHA1_dom"/>
</dbReference>
<feature type="domain" description="Alanyl-transfer RNA synthetases family profile" evidence="12">
    <location>
        <begin position="1"/>
        <end position="696"/>
    </location>
</feature>
<dbReference type="GO" id="GO:0006419">
    <property type="term" value="P:alanyl-tRNA aminoacylation"/>
    <property type="evidence" value="ECO:0007669"/>
    <property type="project" value="InterPro"/>
</dbReference>
<feature type="binding site" evidence="11">
    <location>
        <position position="555"/>
    </location>
    <ligand>
        <name>Zn(2+)</name>
        <dbReference type="ChEBI" id="CHEBI:29105"/>
    </ligand>
</feature>
<evidence type="ECO:0000256" key="9">
    <source>
        <dbReference type="ARBA" id="ARBA00022917"/>
    </source>
</evidence>
<keyword evidence="7 11" id="KW-0067">ATP-binding</keyword>
<keyword evidence="8 11" id="KW-0694">RNA-binding</keyword>
<evidence type="ECO:0000256" key="1">
    <source>
        <dbReference type="ARBA" id="ARBA00008429"/>
    </source>
</evidence>
<dbReference type="CDD" id="cd00673">
    <property type="entry name" value="AlaRS_core"/>
    <property type="match status" value="1"/>
</dbReference>
<dbReference type="InterPro" id="IPR018164">
    <property type="entry name" value="Ala-tRNA-synth_IIc_N"/>
</dbReference>
<dbReference type="GO" id="GO:0004813">
    <property type="term" value="F:alanine-tRNA ligase activity"/>
    <property type="evidence" value="ECO:0007669"/>
    <property type="project" value="UniProtKB-UniRule"/>
</dbReference>
<dbReference type="SUPFAM" id="SSF101353">
    <property type="entry name" value="Putative anticodon-binding domain of alanyl-tRNA synthetase (AlaRS)"/>
    <property type="match status" value="1"/>
</dbReference>
<dbReference type="SUPFAM" id="SSF55681">
    <property type="entry name" value="Class II aaRS and biotin synthetases"/>
    <property type="match status" value="1"/>
</dbReference>
<dbReference type="EMBL" id="GIBP01000480">
    <property type="protein sequence ID" value="NDV29449.1"/>
    <property type="molecule type" value="Transcribed_RNA"/>
</dbReference>
<dbReference type="GO" id="GO:0000049">
    <property type="term" value="F:tRNA binding"/>
    <property type="evidence" value="ECO:0007669"/>
    <property type="project" value="UniProtKB-KW"/>
</dbReference>
<evidence type="ECO:0000256" key="2">
    <source>
        <dbReference type="ARBA" id="ARBA00013168"/>
    </source>
</evidence>
<evidence type="ECO:0000256" key="5">
    <source>
        <dbReference type="ARBA" id="ARBA00022598"/>
    </source>
</evidence>
<keyword evidence="6 11" id="KW-0547">Nucleotide-binding</keyword>
<dbReference type="PANTHER" id="PTHR11777:SF9">
    <property type="entry name" value="ALANINE--TRNA LIGASE, CYTOPLASMIC"/>
    <property type="match status" value="1"/>
</dbReference>